<sequence length="74" mass="8647">MANRAGVSSGQRPRRREYFPRMKVRGRHRPRRARITVYDSEFRAVWPQPKLDQPTELASFLNGIAHMINTGRTP</sequence>
<dbReference type="KEGG" id="vg:63026109"/>
<gene>
    <name evidence="1" type="primary">62</name>
    <name evidence="1" type="ORF">SEA_KROOS_62</name>
</gene>
<protein>
    <submittedName>
        <fullName evidence="1">Uncharacterized protein</fullName>
    </submittedName>
</protein>
<dbReference type="Proteomes" id="UP000268332">
    <property type="component" value="Segment"/>
</dbReference>
<organism evidence="1 2">
    <name type="scientific">Gordonia phage Kroos</name>
    <dbReference type="NCBI Taxonomy" id="2483671"/>
    <lineage>
        <taxon>Viruses</taxon>
        <taxon>Duplodnaviria</taxon>
        <taxon>Heunggongvirae</taxon>
        <taxon>Uroviricota</taxon>
        <taxon>Caudoviricetes</taxon>
        <taxon>Stackebrandtviridae</taxon>
        <taxon>Schenleyvirinae</taxon>
        <taxon>Kroosvirus</taxon>
        <taxon>Kroosvirus kroos</taxon>
    </lineage>
</organism>
<evidence type="ECO:0000313" key="1">
    <source>
        <dbReference type="EMBL" id="AYR03041.1"/>
    </source>
</evidence>
<reference evidence="1 2" key="1">
    <citation type="submission" date="2018-09" db="EMBL/GenBank/DDBJ databases">
        <authorList>
            <person name="Pope W.H."/>
            <person name="Garlena R.A."/>
            <person name="Russell D.A."/>
            <person name="Jacobs-Sera D."/>
            <person name="Hatfull G.F."/>
        </authorList>
    </citation>
    <scope>NUCLEOTIDE SEQUENCE [LARGE SCALE GENOMIC DNA]</scope>
</reference>
<dbReference type="RefSeq" id="YP_010001604.1">
    <property type="nucleotide sequence ID" value="NC_053234.1"/>
</dbReference>
<name>A0A3G3M9C1_9CAUD</name>
<dbReference type="GeneID" id="63026109"/>
<dbReference type="EMBL" id="MH976513">
    <property type="protein sequence ID" value="AYR03041.1"/>
    <property type="molecule type" value="Genomic_DNA"/>
</dbReference>
<proteinExistence type="predicted"/>
<keyword evidence="2" id="KW-1185">Reference proteome</keyword>
<accession>A0A3G3M9C1</accession>
<evidence type="ECO:0000313" key="2">
    <source>
        <dbReference type="Proteomes" id="UP000268332"/>
    </source>
</evidence>